<dbReference type="EC" id="5.2.1.8" evidence="2 5"/>
<dbReference type="InterPro" id="IPR046357">
    <property type="entry name" value="PPIase_dom_sf"/>
</dbReference>
<gene>
    <name evidence="8" type="ORF">PVAP13_1NG094500</name>
</gene>
<accession>A0A8T0WSJ3</accession>
<keyword evidence="9" id="KW-1185">Reference proteome</keyword>
<dbReference type="PANTHER" id="PTHR43811:SF26">
    <property type="entry name" value="PEPTIDYL-PROLYL CIS-TRANS ISOMERASE FKBP16-1, CHLOROPLASTIC"/>
    <property type="match status" value="1"/>
</dbReference>
<sequence>MESASLMSLGNPFPCTSQSPRSRCPSEPKKIRLACRRRAPPLKATCEISRRRAVSGMVVLGAAASCIDPLALPVPAQAAMPEPDVIRYRKLDSGVILEGTSSTVAVTCSCRVFSKVSDYSWKNCACRSEDVVEGEGPEAREGDLVKFNYVCRRANGYFVHSTVDQFSGESKPVTLPLGGEEIIQGLKDVLIGMKAGGKRRALIPPEVGYISETLKPIPEEFGPRRSLLSHAKEPLVFEVQLLKVL</sequence>
<feature type="domain" description="PPIase FKBP-type" evidence="7">
    <location>
        <begin position="142"/>
        <end position="245"/>
    </location>
</feature>
<feature type="compositionally biased region" description="Polar residues" evidence="6">
    <location>
        <begin position="1"/>
        <end position="21"/>
    </location>
</feature>
<dbReference type="EMBL" id="CM029038">
    <property type="protein sequence ID" value="KAG2649257.1"/>
    <property type="molecule type" value="Genomic_DNA"/>
</dbReference>
<evidence type="ECO:0000256" key="6">
    <source>
        <dbReference type="SAM" id="MobiDB-lite"/>
    </source>
</evidence>
<evidence type="ECO:0000256" key="5">
    <source>
        <dbReference type="PROSITE-ProRule" id="PRU00277"/>
    </source>
</evidence>
<dbReference type="PROSITE" id="PS50059">
    <property type="entry name" value="FKBP_PPIASE"/>
    <property type="match status" value="1"/>
</dbReference>
<feature type="region of interest" description="Disordered" evidence="6">
    <location>
        <begin position="1"/>
        <end position="26"/>
    </location>
</feature>
<comment type="caution">
    <text evidence="8">The sequence shown here is derived from an EMBL/GenBank/DDBJ whole genome shotgun (WGS) entry which is preliminary data.</text>
</comment>
<reference evidence="8" key="1">
    <citation type="submission" date="2020-05" db="EMBL/GenBank/DDBJ databases">
        <title>WGS assembly of Panicum virgatum.</title>
        <authorList>
            <person name="Lovell J.T."/>
            <person name="Jenkins J."/>
            <person name="Shu S."/>
            <person name="Juenger T.E."/>
            <person name="Schmutz J."/>
        </authorList>
    </citation>
    <scope>NUCLEOTIDE SEQUENCE</scope>
    <source>
        <strain evidence="8">AP13</strain>
    </source>
</reference>
<keyword evidence="3 5" id="KW-0697">Rotamase</keyword>
<dbReference type="AlphaFoldDB" id="A0A8T0WSJ3"/>
<dbReference type="Proteomes" id="UP000823388">
    <property type="component" value="Chromosome 1N"/>
</dbReference>
<evidence type="ECO:0000256" key="1">
    <source>
        <dbReference type="ARBA" id="ARBA00000971"/>
    </source>
</evidence>
<evidence type="ECO:0000313" key="8">
    <source>
        <dbReference type="EMBL" id="KAG2649257.1"/>
    </source>
</evidence>
<evidence type="ECO:0000256" key="3">
    <source>
        <dbReference type="ARBA" id="ARBA00023110"/>
    </source>
</evidence>
<dbReference type="SUPFAM" id="SSF54534">
    <property type="entry name" value="FKBP-like"/>
    <property type="match status" value="1"/>
</dbReference>
<proteinExistence type="predicted"/>
<comment type="catalytic activity">
    <reaction evidence="1 5">
        <text>[protein]-peptidylproline (omega=180) = [protein]-peptidylproline (omega=0)</text>
        <dbReference type="Rhea" id="RHEA:16237"/>
        <dbReference type="Rhea" id="RHEA-COMP:10747"/>
        <dbReference type="Rhea" id="RHEA-COMP:10748"/>
        <dbReference type="ChEBI" id="CHEBI:83833"/>
        <dbReference type="ChEBI" id="CHEBI:83834"/>
        <dbReference type="EC" id="5.2.1.8"/>
    </reaction>
</comment>
<dbReference type="GO" id="GO:0003755">
    <property type="term" value="F:peptidyl-prolyl cis-trans isomerase activity"/>
    <property type="evidence" value="ECO:0007669"/>
    <property type="project" value="UniProtKB-KW"/>
</dbReference>
<organism evidence="8 9">
    <name type="scientific">Panicum virgatum</name>
    <name type="common">Blackwell switchgrass</name>
    <dbReference type="NCBI Taxonomy" id="38727"/>
    <lineage>
        <taxon>Eukaryota</taxon>
        <taxon>Viridiplantae</taxon>
        <taxon>Streptophyta</taxon>
        <taxon>Embryophyta</taxon>
        <taxon>Tracheophyta</taxon>
        <taxon>Spermatophyta</taxon>
        <taxon>Magnoliopsida</taxon>
        <taxon>Liliopsida</taxon>
        <taxon>Poales</taxon>
        <taxon>Poaceae</taxon>
        <taxon>PACMAD clade</taxon>
        <taxon>Panicoideae</taxon>
        <taxon>Panicodae</taxon>
        <taxon>Paniceae</taxon>
        <taxon>Panicinae</taxon>
        <taxon>Panicum</taxon>
        <taxon>Panicum sect. Hiantes</taxon>
    </lineage>
</organism>
<evidence type="ECO:0000256" key="4">
    <source>
        <dbReference type="ARBA" id="ARBA00023235"/>
    </source>
</evidence>
<dbReference type="Pfam" id="PF00254">
    <property type="entry name" value="FKBP_C"/>
    <property type="match status" value="1"/>
</dbReference>
<evidence type="ECO:0000256" key="2">
    <source>
        <dbReference type="ARBA" id="ARBA00013194"/>
    </source>
</evidence>
<dbReference type="PANTHER" id="PTHR43811">
    <property type="entry name" value="FKBP-TYPE PEPTIDYL-PROLYL CIS-TRANS ISOMERASE FKPA"/>
    <property type="match status" value="1"/>
</dbReference>
<evidence type="ECO:0000259" key="7">
    <source>
        <dbReference type="PROSITE" id="PS50059"/>
    </source>
</evidence>
<dbReference type="InterPro" id="IPR001179">
    <property type="entry name" value="PPIase_FKBP_dom"/>
</dbReference>
<evidence type="ECO:0000313" key="9">
    <source>
        <dbReference type="Proteomes" id="UP000823388"/>
    </source>
</evidence>
<dbReference type="Gene3D" id="3.10.50.40">
    <property type="match status" value="1"/>
</dbReference>
<protein>
    <recommendedName>
        <fullName evidence="2 5">peptidylprolyl isomerase</fullName>
        <ecNumber evidence="2 5">5.2.1.8</ecNumber>
    </recommendedName>
</protein>
<name>A0A8T0WSJ3_PANVG</name>
<keyword evidence="4 5" id="KW-0413">Isomerase</keyword>